<dbReference type="Pfam" id="PF02775">
    <property type="entry name" value="TPP_enzyme_C"/>
    <property type="match status" value="1"/>
</dbReference>
<feature type="domain" description="Thiamine pyrophosphate enzyme central" evidence="4">
    <location>
        <begin position="190"/>
        <end position="325"/>
    </location>
</feature>
<dbReference type="CDD" id="cd00568">
    <property type="entry name" value="TPP_enzymes"/>
    <property type="match status" value="1"/>
</dbReference>
<dbReference type="Gene3D" id="3.40.50.1220">
    <property type="entry name" value="TPP-binding domain"/>
    <property type="match status" value="1"/>
</dbReference>
<comment type="caution">
    <text evidence="7">The sequence shown here is derived from an EMBL/GenBank/DDBJ whole genome shotgun (WGS) entry which is preliminary data.</text>
</comment>
<dbReference type="Pfam" id="PF02776">
    <property type="entry name" value="TPP_enzyme_N"/>
    <property type="match status" value="1"/>
</dbReference>
<dbReference type="EMBL" id="NOXS01000020">
    <property type="protein sequence ID" value="OYQ21778.1"/>
    <property type="molecule type" value="Genomic_DNA"/>
</dbReference>
<dbReference type="InterPro" id="IPR029061">
    <property type="entry name" value="THDP-binding"/>
</dbReference>
<evidence type="ECO:0000256" key="2">
    <source>
        <dbReference type="ARBA" id="ARBA00023052"/>
    </source>
</evidence>
<dbReference type="InterPro" id="IPR011766">
    <property type="entry name" value="TPP_enzyme_TPP-bd"/>
</dbReference>
<dbReference type="OrthoDB" id="4494979at2"/>
<protein>
    <submittedName>
        <fullName evidence="7">Decarboxylase</fullName>
    </submittedName>
</protein>
<dbReference type="CDD" id="cd07035">
    <property type="entry name" value="TPP_PYR_POX_like"/>
    <property type="match status" value="1"/>
</dbReference>
<accession>A0A255XXS1</accession>
<feature type="domain" description="Thiamine pyrophosphate enzyme N-terminal TPP-binding" evidence="6">
    <location>
        <begin position="1"/>
        <end position="116"/>
    </location>
</feature>
<feature type="domain" description="Thiamine pyrophosphate enzyme TPP-binding" evidence="5">
    <location>
        <begin position="382"/>
        <end position="527"/>
    </location>
</feature>
<dbReference type="AlphaFoldDB" id="A0A255XXS1"/>
<keyword evidence="8" id="KW-1185">Reference proteome</keyword>
<dbReference type="SUPFAM" id="SSF52518">
    <property type="entry name" value="Thiamin diphosphate-binding fold (THDP-binding)"/>
    <property type="match status" value="2"/>
</dbReference>
<evidence type="ECO:0000259" key="4">
    <source>
        <dbReference type="Pfam" id="PF00205"/>
    </source>
</evidence>
<evidence type="ECO:0000313" key="8">
    <source>
        <dbReference type="Proteomes" id="UP000216361"/>
    </source>
</evidence>
<dbReference type="GO" id="GO:0000287">
    <property type="term" value="F:magnesium ion binding"/>
    <property type="evidence" value="ECO:0007669"/>
    <property type="project" value="InterPro"/>
</dbReference>
<dbReference type="GO" id="GO:0050660">
    <property type="term" value="F:flavin adenine dinucleotide binding"/>
    <property type="evidence" value="ECO:0007669"/>
    <property type="project" value="TreeGrafter"/>
</dbReference>
<dbReference type="PANTHER" id="PTHR18968:SF129">
    <property type="entry name" value="ACETOLACTATE SYNTHASE"/>
    <property type="match status" value="1"/>
</dbReference>
<evidence type="ECO:0000256" key="3">
    <source>
        <dbReference type="RuleBase" id="RU362132"/>
    </source>
</evidence>
<dbReference type="Proteomes" id="UP000216361">
    <property type="component" value="Unassembled WGS sequence"/>
</dbReference>
<dbReference type="GO" id="GO:0009097">
    <property type="term" value="P:isoleucine biosynthetic process"/>
    <property type="evidence" value="ECO:0007669"/>
    <property type="project" value="TreeGrafter"/>
</dbReference>
<dbReference type="SUPFAM" id="SSF52467">
    <property type="entry name" value="DHS-like NAD/FAD-binding domain"/>
    <property type="match status" value="1"/>
</dbReference>
<gene>
    <name evidence="7" type="ORF">CHR90_01365</name>
</gene>
<dbReference type="GO" id="GO:0005948">
    <property type="term" value="C:acetolactate synthase complex"/>
    <property type="evidence" value="ECO:0007669"/>
    <property type="project" value="TreeGrafter"/>
</dbReference>
<reference evidence="7 8" key="1">
    <citation type="submission" date="2017-07" db="EMBL/GenBank/DDBJ databases">
        <title>Elstera cyanobacteriorum sp. nov., a novel bacterium isolated from cyanobacterial aggregates in a eutrophic lake.</title>
        <authorList>
            <person name="Cai H."/>
        </authorList>
    </citation>
    <scope>NUCLEOTIDE SEQUENCE [LARGE SCALE GENOMIC DNA]</scope>
    <source>
        <strain evidence="7 8">TH019</strain>
    </source>
</reference>
<name>A0A255XXS1_9PROT</name>
<dbReference type="Pfam" id="PF00205">
    <property type="entry name" value="TPP_enzyme_M"/>
    <property type="match status" value="1"/>
</dbReference>
<comment type="similarity">
    <text evidence="1 3">Belongs to the TPP enzyme family.</text>
</comment>
<dbReference type="InterPro" id="IPR029035">
    <property type="entry name" value="DHS-like_NAD/FAD-binding_dom"/>
</dbReference>
<evidence type="ECO:0000259" key="6">
    <source>
        <dbReference type="Pfam" id="PF02776"/>
    </source>
</evidence>
<evidence type="ECO:0000313" key="7">
    <source>
        <dbReference type="EMBL" id="OYQ21778.1"/>
    </source>
</evidence>
<organism evidence="7 8">
    <name type="scientific">Elstera cyanobacteriorum</name>
    <dbReference type="NCBI Taxonomy" id="2022747"/>
    <lineage>
        <taxon>Bacteria</taxon>
        <taxon>Pseudomonadati</taxon>
        <taxon>Pseudomonadota</taxon>
        <taxon>Alphaproteobacteria</taxon>
        <taxon>Rhodospirillales</taxon>
        <taxon>Rhodospirillaceae</taxon>
        <taxon>Elstera</taxon>
    </lineage>
</organism>
<sequence length="539" mass="54599">MRIADVIAQTLAAHGIRTAFGMPGGEVVTLLDALEAAGIAFTLARNETAAAMMAAGASAVTGAPGLLLTTLGPGLANAVNGIADAHQEQVPLIVLSGIVETSVRGRYTHQILDHAALLRPLVKASFEVSAEGAAETVARALALAVRAPAGPVHIDLSPVLAAQAAPASARPLAPPARRHPVPAGDDPILRAVADKIAHSRHPIILAGFDAARCGAAAAVTLLMDQQRIPVITTYKAKGLVPEDHPLSLGGAGLSPKADTILLALIAKADLVLTIGYDPIEMRAGWLDAFPATAQVIDLTAYPADHGMHRIDQQIIGPLPGTIAALNWALGKGSPSGHWAAGQAVAARTALATAFAPPTPWGPHAVFATLQAALPESATVTVDSGAHRILFSQMWQTRRPLSVLQSAGFCTMGAALPLAIGAARAGASGPVVAIMGDGGLEMTAGELGTLRDTGLKVIVLVVQDVSLALIALKQAQAGLAPAGVAMGRTDYAVLAQAFGGVGVTVASAEALKAALDQALSTDGFSLIAATVDANAYRGAF</sequence>
<keyword evidence="2 3" id="KW-0786">Thiamine pyrophosphate</keyword>
<proteinExistence type="inferred from homology"/>
<evidence type="ECO:0000259" key="5">
    <source>
        <dbReference type="Pfam" id="PF02775"/>
    </source>
</evidence>
<dbReference type="Gene3D" id="3.40.50.970">
    <property type="match status" value="2"/>
</dbReference>
<dbReference type="GO" id="GO:0030976">
    <property type="term" value="F:thiamine pyrophosphate binding"/>
    <property type="evidence" value="ECO:0007669"/>
    <property type="project" value="InterPro"/>
</dbReference>
<dbReference type="RefSeq" id="WP_094406964.1">
    <property type="nucleotide sequence ID" value="NZ_BMJZ01000011.1"/>
</dbReference>
<dbReference type="InterPro" id="IPR012001">
    <property type="entry name" value="Thiamin_PyroP_enz_TPP-bd_dom"/>
</dbReference>
<dbReference type="InterPro" id="IPR012000">
    <property type="entry name" value="Thiamin_PyroP_enz_cen_dom"/>
</dbReference>
<dbReference type="PANTHER" id="PTHR18968">
    <property type="entry name" value="THIAMINE PYROPHOSPHATE ENZYMES"/>
    <property type="match status" value="1"/>
</dbReference>
<dbReference type="GO" id="GO:0009099">
    <property type="term" value="P:L-valine biosynthetic process"/>
    <property type="evidence" value="ECO:0007669"/>
    <property type="project" value="TreeGrafter"/>
</dbReference>
<dbReference type="GO" id="GO:0003984">
    <property type="term" value="F:acetolactate synthase activity"/>
    <property type="evidence" value="ECO:0007669"/>
    <property type="project" value="TreeGrafter"/>
</dbReference>
<evidence type="ECO:0000256" key="1">
    <source>
        <dbReference type="ARBA" id="ARBA00007812"/>
    </source>
</evidence>
<dbReference type="InterPro" id="IPR045229">
    <property type="entry name" value="TPP_enz"/>
</dbReference>